<evidence type="ECO:0000313" key="1">
    <source>
        <dbReference type="EMBL" id="ERH21373.1"/>
    </source>
</evidence>
<protein>
    <submittedName>
        <fullName evidence="1">Uncharacterized protein</fullName>
    </submittedName>
</protein>
<gene>
    <name evidence="1" type="ORF">HMPREF1549_00756</name>
</gene>
<organism evidence="1 2">
    <name type="scientific">Actinomyces johnsonii F0510</name>
    <dbReference type="NCBI Taxonomy" id="1227262"/>
    <lineage>
        <taxon>Bacteria</taxon>
        <taxon>Bacillati</taxon>
        <taxon>Actinomycetota</taxon>
        <taxon>Actinomycetes</taxon>
        <taxon>Actinomycetales</taxon>
        <taxon>Actinomycetaceae</taxon>
        <taxon>Actinomyces</taxon>
    </lineage>
</organism>
<name>U1RP19_9ACTO</name>
<dbReference type="Proteomes" id="UP000016498">
    <property type="component" value="Unassembled WGS sequence"/>
</dbReference>
<dbReference type="HOGENOM" id="CLU_2748654_0_0_11"/>
<proteinExistence type="predicted"/>
<evidence type="ECO:0000313" key="2">
    <source>
        <dbReference type="Proteomes" id="UP000016498"/>
    </source>
</evidence>
<comment type="caution">
    <text evidence="1">The sequence shown here is derived from an EMBL/GenBank/DDBJ whole genome shotgun (WGS) entry which is preliminary data.</text>
</comment>
<dbReference type="AlphaFoldDB" id="U1RP19"/>
<reference evidence="1 2" key="1">
    <citation type="submission" date="2013-06" db="EMBL/GenBank/DDBJ databases">
        <authorList>
            <person name="Weinstock G."/>
            <person name="Sodergren E."/>
            <person name="Lobos E.A."/>
            <person name="Fulton L."/>
            <person name="Fulton R."/>
            <person name="Courtney L."/>
            <person name="Fronick C."/>
            <person name="O'Laughlin M."/>
            <person name="Godfrey J."/>
            <person name="Wilson R.M."/>
            <person name="Miner T."/>
            <person name="Farmer C."/>
            <person name="Delehaunty K."/>
            <person name="Cordes M."/>
            <person name="Minx P."/>
            <person name="Tomlinson C."/>
            <person name="Chen J."/>
            <person name="Wollam A."/>
            <person name="Pepin K.H."/>
            <person name="Bhonagiri V."/>
            <person name="Zhang X."/>
            <person name="Warren W."/>
            <person name="Mitreva M."/>
            <person name="Mardis E.R."/>
            <person name="Wilson R.K."/>
        </authorList>
    </citation>
    <scope>NUCLEOTIDE SEQUENCE [LARGE SCALE GENOMIC DNA]</scope>
    <source>
        <strain evidence="1 2">F0510</strain>
    </source>
</reference>
<accession>U1RP19</accession>
<dbReference type="EMBL" id="AWSD01000070">
    <property type="protein sequence ID" value="ERH21373.1"/>
    <property type="molecule type" value="Genomic_DNA"/>
</dbReference>
<sequence length="70" mass="8080">MTEEMRRTEARVGAYGLGPGRVRIRRRHPGSRPNGAVLWKERTRPFPTMRRISSAAKILLRQERKPGEVV</sequence>